<protein>
    <submittedName>
        <fullName evidence="1">TonB-dependent outer membrane receptor</fullName>
    </submittedName>
</protein>
<organism evidence="1 2">
    <name type="scientific">Striga asiatica</name>
    <name type="common">Asiatic witchweed</name>
    <name type="synonym">Buchnera asiatica</name>
    <dbReference type="NCBI Taxonomy" id="4170"/>
    <lineage>
        <taxon>Eukaryota</taxon>
        <taxon>Viridiplantae</taxon>
        <taxon>Streptophyta</taxon>
        <taxon>Embryophyta</taxon>
        <taxon>Tracheophyta</taxon>
        <taxon>Spermatophyta</taxon>
        <taxon>Magnoliopsida</taxon>
        <taxon>eudicotyledons</taxon>
        <taxon>Gunneridae</taxon>
        <taxon>Pentapetalae</taxon>
        <taxon>asterids</taxon>
        <taxon>lamiids</taxon>
        <taxon>Lamiales</taxon>
        <taxon>Orobanchaceae</taxon>
        <taxon>Buchnereae</taxon>
        <taxon>Striga</taxon>
    </lineage>
</organism>
<comment type="caution">
    <text evidence="1">The sequence shown here is derived from an EMBL/GenBank/DDBJ whole genome shotgun (WGS) entry which is preliminary data.</text>
</comment>
<proteinExistence type="predicted"/>
<name>A0A5A7Q0J5_STRAF</name>
<dbReference type="Proteomes" id="UP000325081">
    <property type="component" value="Unassembled WGS sequence"/>
</dbReference>
<gene>
    <name evidence="1" type="ORF">STAS_15194</name>
</gene>
<dbReference type="AlphaFoldDB" id="A0A5A7Q0J5"/>
<keyword evidence="1" id="KW-0675">Receptor</keyword>
<evidence type="ECO:0000313" key="1">
    <source>
        <dbReference type="EMBL" id="GER38663.1"/>
    </source>
</evidence>
<accession>A0A5A7Q0J5</accession>
<reference evidence="2" key="1">
    <citation type="journal article" date="2019" name="Curr. Biol.">
        <title>Genome Sequence of Striga asiatica Provides Insight into the Evolution of Plant Parasitism.</title>
        <authorList>
            <person name="Yoshida S."/>
            <person name="Kim S."/>
            <person name="Wafula E.K."/>
            <person name="Tanskanen J."/>
            <person name="Kim Y.M."/>
            <person name="Honaas L."/>
            <person name="Yang Z."/>
            <person name="Spallek T."/>
            <person name="Conn C.E."/>
            <person name="Ichihashi Y."/>
            <person name="Cheong K."/>
            <person name="Cui S."/>
            <person name="Der J.P."/>
            <person name="Gundlach H."/>
            <person name="Jiao Y."/>
            <person name="Hori C."/>
            <person name="Ishida J.K."/>
            <person name="Kasahara H."/>
            <person name="Kiba T."/>
            <person name="Kim M.S."/>
            <person name="Koo N."/>
            <person name="Laohavisit A."/>
            <person name="Lee Y.H."/>
            <person name="Lumba S."/>
            <person name="McCourt P."/>
            <person name="Mortimer J.C."/>
            <person name="Mutuku J.M."/>
            <person name="Nomura T."/>
            <person name="Sasaki-Sekimoto Y."/>
            <person name="Seto Y."/>
            <person name="Wang Y."/>
            <person name="Wakatake T."/>
            <person name="Sakakibara H."/>
            <person name="Demura T."/>
            <person name="Yamaguchi S."/>
            <person name="Yoneyama K."/>
            <person name="Manabe R.I."/>
            <person name="Nelson D.C."/>
            <person name="Schulman A.H."/>
            <person name="Timko M.P."/>
            <person name="dePamphilis C.W."/>
            <person name="Choi D."/>
            <person name="Shirasu K."/>
        </authorList>
    </citation>
    <scope>NUCLEOTIDE SEQUENCE [LARGE SCALE GENOMIC DNA]</scope>
    <source>
        <strain evidence="2">cv. UVA1</strain>
    </source>
</reference>
<sequence length="177" mass="19720">MELQHIEESPHMGSEISSHKDINKKDISELITMIYRERTSEYSKKANQLTNAGEATNGTPKYITFFPSSFAACLDIGKLCYFSLSLTNELVFVSLDIKVESIFKYTGKIHTRIFSCNFLTSTDSSVEISKEAIDAMASWPMYSSKSSLPNSIAKIAAGSIIESLKRNNDEKNAIRVA</sequence>
<dbReference type="EMBL" id="BKCP01005516">
    <property type="protein sequence ID" value="GER38663.1"/>
    <property type="molecule type" value="Genomic_DNA"/>
</dbReference>
<keyword evidence="2" id="KW-1185">Reference proteome</keyword>
<evidence type="ECO:0000313" key="2">
    <source>
        <dbReference type="Proteomes" id="UP000325081"/>
    </source>
</evidence>